<organism evidence="3 4">
    <name type="scientific">Paenibacillus rhizovicinus</name>
    <dbReference type="NCBI Taxonomy" id="2704463"/>
    <lineage>
        <taxon>Bacteria</taxon>
        <taxon>Bacillati</taxon>
        <taxon>Bacillota</taxon>
        <taxon>Bacilli</taxon>
        <taxon>Bacillales</taxon>
        <taxon>Paenibacillaceae</taxon>
        <taxon>Paenibacillus</taxon>
    </lineage>
</organism>
<feature type="signal peptide" evidence="1">
    <location>
        <begin position="1"/>
        <end position="33"/>
    </location>
</feature>
<evidence type="ECO:0000313" key="4">
    <source>
        <dbReference type="Proteomes" id="UP000479114"/>
    </source>
</evidence>
<dbReference type="EMBL" id="CP048286">
    <property type="protein sequence ID" value="QHW33404.1"/>
    <property type="molecule type" value="Genomic_DNA"/>
</dbReference>
<protein>
    <recommendedName>
        <fullName evidence="2">Copper amine oxidase-like N-terminal domain-containing protein</fullName>
    </recommendedName>
</protein>
<dbReference type="AlphaFoldDB" id="A0A6C0P4D6"/>
<dbReference type="InterPro" id="IPR012854">
    <property type="entry name" value="Cu_amine_oxidase-like_N"/>
</dbReference>
<evidence type="ECO:0000256" key="1">
    <source>
        <dbReference type="SAM" id="SignalP"/>
    </source>
</evidence>
<name>A0A6C0P4D6_9BACL</name>
<evidence type="ECO:0000313" key="3">
    <source>
        <dbReference type="EMBL" id="QHW33404.1"/>
    </source>
</evidence>
<accession>A0A6C0P4D6</accession>
<dbReference type="Pfam" id="PF07833">
    <property type="entry name" value="Cu_amine_oxidN1"/>
    <property type="match status" value="1"/>
</dbReference>
<reference evidence="3 4" key="1">
    <citation type="submission" date="2020-02" db="EMBL/GenBank/DDBJ databases">
        <title>Paenibacillus sp. nov., isolated from rhizosphere soil of tomato.</title>
        <authorList>
            <person name="Weon H.-Y."/>
            <person name="Lee S.A."/>
        </authorList>
    </citation>
    <scope>NUCLEOTIDE SEQUENCE [LARGE SCALE GENOMIC DNA]</scope>
    <source>
        <strain evidence="3 4">14171R-81</strain>
    </source>
</reference>
<dbReference type="KEGG" id="prz:GZH47_23145"/>
<dbReference type="SUPFAM" id="SSF55383">
    <property type="entry name" value="Copper amine oxidase, domain N"/>
    <property type="match status" value="1"/>
</dbReference>
<keyword evidence="1" id="KW-0732">Signal</keyword>
<keyword evidence="4" id="KW-1185">Reference proteome</keyword>
<sequence length="414" mass="45782">MEKKLTLRNVKRQAGIVCRLLLAALLIQGIAEAAAPTANASAPYAAYASTAAHAATKPIQVKRIDGSREWMTEQKLPIQAINGRVYIWIQDLRELFREVSLVQARDGSRVTFAYPGVFAAFRPGSRSAVINGKTLQLDHEALILQRNRMYVSLREAALLLHAGLRYDPAQATVSITYGEHYVVSADSDEPDLFWLDPLTHRLYASKRGAPPILAGTTHAKLEGYGYLESERLDAHNVGVTLKDIYGEPGLGTNVFKFIVHQDKLVLESQASYYGSRNVDSLSRYSGGIVLVDGGSVLLAKPDGTVTQKADIAKMLDSKEAMTVLYAADDALIVQLYDAQMLALVDLKKKTAALLYKRLLPADEQKRVEEQRKYSMDFDYDGDGLDFVRREGDTFYFTHADVIGTGLSNYSLTLQ</sequence>
<dbReference type="InterPro" id="IPR036582">
    <property type="entry name" value="Mao_N_sf"/>
</dbReference>
<evidence type="ECO:0000259" key="2">
    <source>
        <dbReference type="Pfam" id="PF07833"/>
    </source>
</evidence>
<feature type="chain" id="PRO_5025559328" description="Copper amine oxidase-like N-terminal domain-containing protein" evidence="1">
    <location>
        <begin position="34"/>
        <end position="414"/>
    </location>
</feature>
<feature type="domain" description="Copper amine oxidase-like N-terminal" evidence="2">
    <location>
        <begin position="81"/>
        <end position="175"/>
    </location>
</feature>
<gene>
    <name evidence="3" type="ORF">GZH47_23145</name>
</gene>
<dbReference type="RefSeq" id="WP_162643395.1">
    <property type="nucleotide sequence ID" value="NZ_CP048286.1"/>
</dbReference>
<proteinExistence type="predicted"/>
<dbReference type="Proteomes" id="UP000479114">
    <property type="component" value="Chromosome"/>
</dbReference>